<protein>
    <submittedName>
        <fullName evidence="8">Paired small multidrug resistance pump</fullName>
    </submittedName>
</protein>
<feature type="transmembrane region" description="Helical" evidence="7">
    <location>
        <begin position="31"/>
        <end position="48"/>
    </location>
</feature>
<reference evidence="9" key="1">
    <citation type="submission" date="2016-08" db="EMBL/GenBank/DDBJ databases">
        <authorList>
            <person name="Varghese N."/>
            <person name="Submissions Spin"/>
        </authorList>
    </citation>
    <scope>NUCLEOTIDE SEQUENCE [LARGE SCALE GENOMIC DNA]</scope>
    <source>
        <strain evidence="9">R-53144</strain>
    </source>
</reference>
<dbReference type="PANTHER" id="PTHR30561">
    <property type="entry name" value="SMR FAMILY PROTON-DEPENDENT DRUG EFFLUX TRANSPORTER SUGE"/>
    <property type="match status" value="1"/>
</dbReference>
<dbReference type="PANTHER" id="PTHR30561:SF7">
    <property type="entry name" value="GUANIDINIUM EFFLUX SYSTEM SUBUNIT GDNC-RELATED"/>
    <property type="match status" value="1"/>
</dbReference>
<comment type="subcellular location">
    <subcellularLocation>
        <location evidence="1 6">Cell membrane</location>
        <topology evidence="1 6">Multi-pass membrane protein</topology>
    </subcellularLocation>
</comment>
<evidence type="ECO:0000256" key="3">
    <source>
        <dbReference type="ARBA" id="ARBA00022692"/>
    </source>
</evidence>
<feature type="transmembrane region" description="Helical" evidence="7">
    <location>
        <begin position="60"/>
        <end position="80"/>
    </location>
</feature>
<organism evidence="8 9">
    <name type="scientific">Gilliamella intestini</name>
    <dbReference type="NCBI Taxonomy" id="1798183"/>
    <lineage>
        <taxon>Bacteria</taxon>
        <taxon>Pseudomonadati</taxon>
        <taxon>Pseudomonadota</taxon>
        <taxon>Gammaproteobacteria</taxon>
        <taxon>Orbales</taxon>
        <taxon>Orbaceae</taxon>
        <taxon>Gilliamella</taxon>
    </lineage>
</organism>
<evidence type="ECO:0000256" key="7">
    <source>
        <dbReference type="SAM" id="Phobius"/>
    </source>
</evidence>
<dbReference type="InterPro" id="IPR000390">
    <property type="entry name" value="Small_drug/metabolite_transptr"/>
</dbReference>
<evidence type="ECO:0000256" key="2">
    <source>
        <dbReference type="ARBA" id="ARBA00022475"/>
    </source>
</evidence>
<keyword evidence="5 7" id="KW-0472">Membrane</keyword>
<evidence type="ECO:0000256" key="4">
    <source>
        <dbReference type="ARBA" id="ARBA00022989"/>
    </source>
</evidence>
<sequence>MFSVNKEWAFVVLTCFFELCWILGFSIATELWHWIIIVSLIIVDFTFLTNACKTIPTGTVYAIFSGVGAIGATVIDMLLFDKEVKLIQLFFVALIIVGVVQLKRADS</sequence>
<dbReference type="InterPro" id="IPR045324">
    <property type="entry name" value="Small_multidrug_res"/>
</dbReference>
<dbReference type="RefSeq" id="WP_091121009.1">
    <property type="nucleotide sequence ID" value="NZ_FMBA01000007.1"/>
</dbReference>
<keyword evidence="4 7" id="KW-1133">Transmembrane helix</keyword>
<dbReference type="OrthoDB" id="9808638at2"/>
<dbReference type="Pfam" id="PF00893">
    <property type="entry name" value="Multi_Drug_Res"/>
    <property type="match status" value="1"/>
</dbReference>
<dbReference type="Proteomes" id="UP000199698">
    <property type="component" value="Unassembled WGS sequence"/>
</dbReference>
<proteinExistence type="inferred from homology"/>
<dbReference type="EMBL" id="FMBA01000007">
    <property type="protein sequence ID" value="SCB88046.1"/>
    <property type="molecule type" value="Genomic_DNA"/>
</dbReference>
<dbReference type="InterPro" id="IPR037185">
    <property type="entry name" value="EmrE-like"/>
</dbReference>
<evidence type="ECO:0000313" key="8">
    <source>
        <dbReference type="EMBL" id="SCB88046.1"/>
    </source>
</evidence>
<comment type="similarity">
    <text evidence="6">Belongs to the drug/metabolite transporter (DMT) superfamily. Small multidrug resistance (SMR) (TC 2.A.7.1) family.</text>
</comment>
<keyword evidence="2" id="KW-1003">Cell membrane</keyword>
<keyword evidence="9" id="KW-1185">Reference proteome</keyword>
<keyword evidence="3 6" id="KW-0812">Transmembrane</keyword>
<gene>
    <name evidence="8" type="ORF">GA0061080_100773</name>
</gene>
<evidence type="ECO:0000256" key="1">
    <source>
        <dbReference type="ARBA" id="ARBA00004651"/>
    </source>
</evidence>
<evidence type="ECO:0000256" key="6">
    <source>
        <dbReference type="RuleBase" id="RU003942"/>
    </source>
</evidence>
<name>A0A1C4A0H9_9GAMM</name>
<dbReference type="GO" id="GO:0005886">
    <property type="term" value="C:plasma membrane"/>
    <property type="evidence" value="ECO:0007669"/>
    <property type="project" value="UniProtKB-SubCell"/>
</dbReference>
<dbReference type="Gene3D" id="1.10.3730.20">
    <property type="match status" value="1"/>
</dbReference>
<evidence type="ECO:0000256" key="5">
    <source>
        <dbReference type="ARBA" id="ARBA00023136"/>
    </source>
</evidence>
<feature type="transmembrane region" description="Helical" evidence="7">
    <location>
        <begin position="86"/>
        <end position="102"/>
    </location>
</feature>
<evidence type="ECO:0000313" key="9">
    <source>
        <dbReference type="Proteomes" id="UP000199698"/>
    </source>
</evidence>
<feature type="transmembrane region" description="Helical" evidence="7">
    <location>
        <begin position="7"/>
        <end position="25"/>
    </location>
</feature>
<dbReference type="SUPFAM" id="SSF103481">
    <property type="entry name" value="Multidrug resistance efflux transporter EmrE"/>
    <property type="match status" value="1"/>
</dbReference>
<dbReference type="AlphaFoldDB" id="A0A1C4A0H9"/>
<accession>A0A1C4A0H9</accession>
<dbReference type="GO" id="GO:0022857">
    <property type="term" value="F:transmembrane transporter activity"/>
    <property type="evidence" value="ECO:0007669"/>
    <property type="project" value="InterPro"/>
</dbReference>